<dbReference type="RefSeq" id="WP_069307858.1">
    <property type="nucleotide sequence ID" value="NZ_MCRJ01000106.1"/>
</dbReference>
<dbReference type="Pfam" id="PF05336">
    <property type="entry name" value="rhaM"/>
    <property type="match status" value="1"/>
</dbReference>
<dbReference type="InterPro" id="IPR008000">
    <property type="entry name" value="Rham/fucose_mutarotase"/>
</dbReference>
<keyword evidence="3 5" id="KW-0119">Carbohydrate metabolism</keyword>
<evidence type="ECO:0000256" key="4">
    <source>
        <dbReference type="ARBA" id="ARBA00023308"/>
    </source>
</evidence>
<accession>A0A1E3GYM7</accession>
<comment type="similarity">
    <text evidence="5">Belongs to the rhamnose mutarotase family.</text>
</comment>
<evidence type="ECO:0000256" key="3">
    <source>
        <dbReference type="ARBA" id="ARBA00023277"/>
    </source>
</evidence>
<dbReference type="EC" id="5.1.3.32" evidence="5 6"/>
<proteinExistence type="inferred from homology"/>
<evidence type="ECO:0000256" key="6">
    <source>
        <dbReference type="NCBIfam" id="TIGR02625"/>
    </source>
</evidence>
<dbReference type="Gene3D" id="3.30.70.100">
    <property type="match status" value="1"/>
</dbReference>
<feature type="binding site" evidence="5">
    <location>
        <begin position="76"/>
        <end position="77"/>
    </location>
    <ligand>
        <name>substrate</name>
    </ligand>
</feature>
<dbReference type="EMBL" id="MCRJ01000106">
    <property type="protein sequence ID" value="ODN69160.1"/>
    <property type="molecule type" value="Genomic_DNA"/>
</dbReference>
<evidence type="ECO:0000256" key="1">
    <source>
        <dbReference type="ARBA" id="ARBA00022490"/>
    </source>
</evidence>
<dbReference type="HAMAP" id="MF_01663">
    <property type="entry name" value="L_rham_rotase"/>
    <property type="match status" value="1"/>
</dbReference>
<feature type="active site" description="Proton donor" evidence="5">
    <location>
        <position position="22"/>
    </location>
</feature>
<dbReference type="AlphaFoldDB" id="A0A1E3GYM7"/>
<evidence type="ECO:0000256" key="5">
    <source>
        <dbReference type="HAMAP-Rule" id="MF_01663"/>
    </source>
</evidence>
<organism evidence="7 8">
    <name type="scientific">Methylobrevis pamukkalensis</name>
    <dbReference type="NCBI Taxonomy" id="1439726"/>
    <lineage>
        <taxon>Bacteria</taxon>
        <taxon>Pseudomonadati</taxon>
        <taxon>Pseudomonadota</taxon>
        <taxon>Alphaproteobacteria</taxon>
        <taxon>Hyphomicrobiales</taxon>
        <taxon>Pleomorphomonadaceae</taxon>
        <taxon>Methylobrevis</taxon>
    </lineage>
</organism>
<dbReference type="NCBIfam" id="TIGR02625">
    <property type="entry name" value="YiiL_rotase"/>
    <property type="match status" value="1"/>
</dbReference>
<keyword evidence="2 5" id="KW-0413">Isomerase</keyword>
<dbReference type="GO" id="GO:0005737">
    <property type="term" value="C:cytoplasm"/>
    <property type="evidence" value="ECO:0007669"/>
    <property type="project" value="UniProtKB-SubCell"/>
</dbReference>
<reference evidence="7 8" key="1">
    <citation type="submission" date="2016-07" db="EMBL/GenBank/DDBJ databases">
        <title>Draft Genome Sequence of Methylobrevis pamukkalensis PK2.</title>
        <authorList>
            <person name="Vasilenko O.V."/>
            <person name="Doronina N.V."/>
            <person name="Shmareva M.N."/>
            <person name="Tarlachkov S.V."/>
            <person name="Mustakhimov I."/>
            <person name="Trotsenko Y.A."/>
        </authorList>
    </citation>
    <scope>NUCLEOTIDE SEQUENCE [LARGE SCALE GENOMIC DNA]</scope>
    <source>
        <strain evidence="7 8">PK2</strain>
    </source>
</reference>
<comment type="catalytic activity">
    <reaction evidence="5">
        <text>alpha-L-rhamnose = beta-L-rhamnose</text>
        <dbReference type="Rhea" id="RHEA:25584"/>
        <dbReference type="ChEBI" id="CHEBI:27586"/>
        <dbReference type="ChEBI" id="CHEBI:27907"/>
        <dbReference type="EC" id="5.1.3.32"/>
    </reaction>
</comment>
<dbReference type="InterPro" id="IPR013448">
    <property type="entry name" value="L-rhamnose_mutarotase"/>
</dbReference>
<evidence type="ECO:0000256" key="2">
    <source>
        <dbReference type="ARBA" id="ARBA00023235"/>
    </source>
</evidence>
<feature type="binding site" evidence="5">
    <location>
        <position position="41"/>
    </location>
    <ligand>
        <name>substrate</name>
    </ligand>
</feature>
<protein>
    <recommendedName>
        <fullName evidence="5 6">L-rhamnose mutarotase</fullName>
        <ecNumber evidence="5 6">5.1.3.32</ecNumber>
    </recommendedName>
    <alternativeName>
        <fullName evidence="5">Rhamnose 1-epimerase</fullName>
    </alternativeName>
    <alternativeName>
        <fullName evidence="5">Type-3 mutarotase</fullName>
    </alternativeName>
</protein>
<dbReference type="InterPro" id="IPR011008">
    <property type="entry name" value="Dimeric_a/b-barrel"/>
</dbReference>
<dbReference type="GO" id="GO:0019301">
    <property type="term" value="P:rhamnose catabolic process"/>
    <property type="evidence" value="ECO:0007669"/>
    <property type="project" value="UniProtKB-UniRule"/>
</dbReference>
<dbReference type="GO" id="GO:0062192">
    <property type="term" value="F:L-rhamnose mutarotase activity"/>
    <property type="evidence" value="ECO:0007669"/>
    <property type="project" value="UniProtKB-UniRule"/>
</dbReference>
<comment type="subcellular location">
    <subcellularLocation>
        <location evidence="5">Cytoplasm</location>
    </subcellularLocation>
</comment>
<sequence>METIAFRMILNPGMAAEYRRRHDEIWPELAAQLKGAGVSNYRIFLDPETHHLFAILDRTSDHQMDALPATDVVKRWWAYMADIMATHPDNVPVQVELLPMFHLP</sequence>
<keyword evidence="8" id="KW-1185">Reference proteome</keyword>
<keyword evidence="1 5" id="KW-0963">Cytoplasm</keyword>
<evidence type="ECO:0000313" key="7">
    <source>
        <dbReference type="EMBL" id="ODN69160.1"/>
    </source>
</evidence>
<keyword evidence="4 5" id="KW-0684">Rhamnose metabolism</keyword>
<name>A0A1E3GYM7_9HYPH</name>
<gene>
    <name evidence="5 7" type="primary">rhaM</name>
    <name evidence="7" type="ORF">A6302_03536</name>
</gene>
<dbReference type="Proteomes" id="UP000094622">
    <property type="component" value="Unassembled WGS sequence"/>
</dbReference>
<evidence type="ECO:0000313" key="8">
    <source>
        <dbReference type="Proteomes" id="UP000094622"/>
    </source>
</evidence>
<feature type="binding site" evidence="5">
    <location>
        <position position="18"/>
    </location>
    <ligand>
        <name>substrate</name>
    </ligand>
</feature>
<comment type="function">
    <text evidence="5">Involved in the anomeric conversion of L-rhamnose.</text>
</comment>
<comment type="pathway">
    <text evidence="5">Carbohydrate metabolism; L-rhamnose metabolism.</text>
</comment>
<comment type="caution">
    <text evidence="7">The sequence shown here is derived from an EMBL/GenBank/DDBJ whole genome shotgun (WGS) entry which is preliminary data.</text>
</comment>
<dbReference type="UniPathway" id="UPA00125"/>
<dbReference type="PANTHER" id="PTHR34389">
    <property type="entry name" value="L-RHAMNOSE MUTAROTASE"/>
    <property type="match status" value="1"/>
</dbReference>
<dbReference type="PANTHER" id="PTHR34389:SF2">
    <property type="entry name" value="L-RHAMNOSE MUTAROTASE"/>
    <property type="match status" value="1"/>
</dbReference>
<dbReference type="OrthoDB" id="9799608at2"/>
<dbReference type="PATRIC" id="fig|1439726.3.peg.3725"/>
<dbReference type="SUPFAM" id="SSF54909">
    <property type="entry name" value="Dimeric alpha+beta barrel"/>
    <property type="match status" value="1"/>
</dbReference>
<comment type="subunit">
    <text evidence="5">Homodimer.</text>
</comment>